<organism evidence="1 2">
    <name type="scientific">Methanothermus fervidus (strain ATCC 43054 / DSM 2088 / JCM 10308 / V24 S)</name>
    <dbReference type="NCBI Taxonomy" id="523846"/>
    <lineage>
        <taxon>Archaea</taxon>
        <taxon>Methanobacteriati</taxon>
        <taxon>Methanobacteriota</taxon>
        <taxon>Methanomada group</taxon>
        <taxon>Methanobacteria</taxon>
        <taxon>Methanobacteriales</taxon>
        <taxon>Methanothermaceae</taxon>
        <taxon>Methanothermus</taxon>
    </lineage>
</organism>
<gene>
    <name evidence="1" type="ordered locus">Mfer_0712</name>
</gene>
<accession>E3GYX9</accession>
<evidence type="ECO:0000313" key="1">
    <source>
        <dbReference type="EMBL" id="ADP77511.1"/>
    </source>
</evidence>
<proteinExistence type="predicted"/>
<reference evidence="1 2" key="1">
    <citation type="journal article" date="2010" name="Stand. Genomic Sci.">
        <title>Complete genome sequence of Methanothermus fervidus type strain (V24S).</title>
        <authorList>
            <person name="Anderson I."/>
            <person name="Djao O.D."/>
            <person name="Misra M."/>
            <person name="Chertkov O."/>
            <person name="Nolan M."/>
            <person name="Lucas S."/>
            <person name="Lapidus A."/>
            <person name="Del Rio T.G."/>
            <person name="Tice H."/>
            <person name="Cheng J.F."/>
            <person name="Tapia R."/>
            <person name="Han C."/>
            <person name="Goodwin L."/>
            <person name="Pitluck S."/>
            <person name="Liolios K."/>
            <person name="Ivanova N."/>
            <person name="Mavromatis K."/>
            <person name="Mikhailova N."/>
            <person name="Pati A."/>
            <person name="Brambilla E."/>
            <person name="Chen A."/>
            <person name="Palaniappan K."/>
            <person name="Land M."/>
            <person name="Hauser L."/>
            <person name="Chang Y.J."/>
            <person name="Jeffries C.D."/>
            <person name="Sikorski J."/>
            <person name="Spring S."/>
            <person name="Rohde M."/>
            <person name="Eichinger K."/>
            <person name="Huber H."/>
            <person name="Wirth R."/>
            <person name="Goker M."/>
            <person name="Detter J.C."/>
            <person name="Woyke T."/>
            <person name="Bristow J."/>
            <person name="Eisen J.A."/>
            <person name="Markowitz V."/>
            <person name="Hugenholtz P."/>
            <person name="Klenk H.P."/>
            <person name="Kyrpides N.C."/>
        </authorList>
    </citation>
    <scope>NUCLEOTIDE SEQUENCE [LARGE SCALE GENOMIC DNA]</scope>
    <source>
        <strain evidence="2">ATCC 43054 / DSM 2088 / JCM 10308 / V24 S</strain>
    </source>
</reference>
<dbReference type="OrthoDB" id="74375at2157"/>
<dbReference type="InterPro" id="IPR012017">
    <property type="entry name" value="OapB-like"/>
</dbReference>
<dbReference type="EMBL" id="CP002278">
    <property type="protein sequence ID" value="ADP77511.1"/>
    <property type="molecule type" value="Genomic_DNA"/>
</dbReference>
<dbReference type="AlphaFoldDB" id="E3GYX9"/>
<name>E3GYX9_METFV</name>
<keyword evidence="2" id="KW-1185">Reference proteome</keyword>
<dbReference type="KEGG" id="mfv:Mfer_0712"/>
<dbReference type="HOGENOM" id="CLU_145183_0_0_2"/>
<dbReference type="STRING" id="523846.Mfer_0712"/>
<evidence type="ECO:0000313" key="2">
    <source>
        <dbReference type="Proteomes" id="UP000002315"/>
    </source>
</evidence>
<evidence type="ECO:0008006" key="3">
    <source>
        <dbReference type="Google" id="ProtNLM"/>
    </source>
</evidence>
<dbReference type="PIRSF" id="PIRSF004977">
    <property type="entry name" value="UCP004977"/>
    <property type="match status" value="1"/>
</dbReference>
<dbReference type="Proteomes" id="UP000002315">
    <property type="component" value="Chromosome"/>
</dbReference>
<sequence length="126" mass="14316">MEKEKLKMDFLSRELLNKKTSMEKISMILEKVKNGNILVIEGGLSPTEEAELIETTMREIDTENFIGIDIQKFEKNKKSFLGFSSKKDVKFTIIGPANIMKTVKRKPNFLSIVAKLGDSCASMHQM</sequence>
<protein>
    <recommendedName>
        <fullName evidence="3">DUF2073 domain-containing protein</fullName>
    </recommendedName>
</protein>
<dbReference type="Pfam" id="PF09846">
    <property type="entry name" value="OapB"/>
    <property type="match status" value="1"/>
</dbReference>